<evidence type="ECO:0000256" key="2">
    <source>
        <dbReference type="ARBA" id="ARBA00006181"/>
    </source>
</evidence>
<sequence>MVDKILHELLQHGDVAQKYMQGSRNIKVDNWVLLDNFVQGRGVSTGSQIRALRVHSRRSKRHMSMKQLKKCGAFDLPKQLHKFDVFRPMHEMWKGYMMQLVKNIGKNQLAQCLLNADLHGAVILVAECKVTSFTGVGGIMIRETTETFGIITEDDTFRGNSSTRFNFQEFHVRISEKGDLLFSEWSSQSVNEIHMGKYGAVWMVNMSDKLLVASTAVDFASKFTESRRGFLAQRCCNKGGRYIAVVEYGGRRKLGAVLVPEGKHGHGWQILNRVFLEAVSCFRSASLSVTRVESSRIRPEDSFAKNPEVGPIPKLISSSMSKEHAEEGKCPAGLSDREALSLNGVDLGKQVMSLRKEVDRLASLLRQQCQGGFSFPALSCSVCGFTLKAQKARAHPPCQFFGREFGLPCGGPNFGARDLGVSLGKVLGRAEEDLEMACDGPGGVDGITVAHGGKGGCSNSSGAHAEVALELSVVVGSITSGSPALECAVGGQLLESKCVSLLHISSSLQPASVGDLPTASPAPELAFWWSVAGAGGHASFDAEGSRC</sequence>
<gene>
    <name evidence="3" type="ORF">CJ030_MR2G023357</name>
</gene>
<dbReference type="InterPro" id="IPR023534">
    <property type="entry name" value="Rof/RNase_P-like"/>
</dbReference>
<dbReference type="AlphaFoldDB" id="A0A6A1WHJ4"/>
<dbReference type="PANTHER" id="PTHR13348">
    <property type="entry name" value="RIBONUCLEASE P SUBUNIT P29"/>
    <property type="match status" value="1"/>
</dbReference>
<dbReference type="GO" id="GO:0005634">
    <property type="term" value="C:nucleus"/>
    <property type="evidence" value="ECO:0007669"/>
    <property type="project" value="UniProtKB-SubCell"/>
</dbReference>
<dbReference type="InterPro" id="IPR016848">
    <property type="entry name" value="RNase_P/MRP_Rpp29-subunit"/>
</dbReference>
<dbReference type="InterPro" id="IPR036980">
    <property type="entry name" value="RNase_P/MRP_Rpp29_sf"/>
</dbReference>
<proteinExistence type="inferred from homology"/>
<dbReference type="InterPro" id="IPR002730">
    <property type="entry name" value="Rpp29/RNP1"/>
</dbReference>
<dbReference type="EMBL" id="RXIC02000020">
    <property type="protein sequence ID" value="KAB1223886.1"/>
    <property type="molecule type" value="Genomic_DNA"/>
</dbReference>
<dbReference type="GO" id="GO:0000172">
    <property type="term" value="C:ribonuclease MRP complex"/>
    <property type="evidence" value="ECO:0007669"/>
    <property type="project" value="InterPro"/>
</dbReference>
<evidence type="ECO:0000313" key="3">
    <source>
        <dbReference type="EMBL" id="KAB1223886.1"/>
    </source>
</evidence>
<comment type="subcellular location">
    <subcellularLocation>
        <location evidence="1">Nucleus</location>
    </subcellularLocation>
</comment>
<accession>A0A6A1WHJ4</accession>
<evidence type="ECO:0000313" key="4">
    <source>
        <dbReference type="Proteomes" id="UP000516437"/>
    </source>
</evidence>
<dbReference type="OrthoDB" id="124041at2759"/>
<dbReference type="PANTHER" id="PTHR13348:SF0">
    <property type="entry name" value="RIBONUCLEASE P PROTEIN SUBUNIT P29"/>
    <property type="match status" value="1"/>
</dbReference>
<protein>
    <submittedName>
        <fullName evidence="3">Ribonuclease P protein subunit p29</fullName>
    </submittedName>
</protein>
<dbReference type="SUPFAM" id="SSF101744">
    <property type="entry name" value="Rof/RNase P subunit-like"/>
    <property type="match status" value="1"/>
</dbReference>
<reference evidence="3 4" key="1">
    <citation type="journal article" date="2019" name="Plant Biotechnol. J.">
        <title>The red bayberry genome and genetic basis of sex determination.</title>
        <authorList>
            <person name="Jia H.M."/>
            <person name="Jia H.J."/>
            <person name="Cai Q.L."/>
            <person name="Wang Y."/>
            <person name="Zhao H.B."/>
            <person name="Yang W.F."/>
            <person name="Wang G.Y."/>
            <person name="Li Y.H."/>
            <person name="Zhan D.L."/>
            <person name="Shen Y.T."/>
            <person name="Niu Q.F."/>
            <person name="Chang L."/>
            <person name="Qiu J."/>
            <person name="Zhao L."/>
            <person name="Xie H.B."/>
            <person name="Fu W.Y."/>
            <person name="Jin J."/>
            <person name="Li X.W."/>
            <person name="Jiao Y."/>
            <person name="Zhou C.C."/>
            <person name="Tu T."/>
            <person name="Chai C.Y."/>
            <person name="Gao J.L."/>
            <person name="Fan L.J."/>
            <person name="van de Weg E."/>
            <person name="Wang J.Y."/>
            <person name="Gao Z.S."/>
        </authorList>
    </citation>
    <scope>NUCLEOTIDE SEQUENCE [LARGE SCALE GENOMIC DNA]</scope>
    <source>
        <tissue evidence="3">Leaves</tissue>
    </source>
</reference>
<dbReference type="Pfam" id="PF01868">
    <property type="entry name" value="RNase_P-MRP_p29"/>
    <property type="match status" value="1"/>
</dbReference>
<dbReference type="GO" id="GO:0001682">
    <property type="term" value="P:tRNA 5'-leader removal"/>
    <property type="evidence" value="ECO:0007669"/>
    <property type="project" value="InterPro"/>
</dbReference>
<dbReference type="GO" id="GO:0033204">
    <property type="term" value="F:ribonuclease P RNA binding"/>
    <property type="evidence" value="ECO:0007669"/>
    <property type="project" value="InterPro"/>
</dbReference>
<name>A0A6A1WHJ4_9ROSI</name>
<organism evidence="3 4">
    <name type="scientific">Morella rubra</name>
    <name type="common">Chinese bayberry</name>
    <dbReference type="NCBI Taxonomy" id="262757"/>
    <lineage>
        <taxon>Eukaryota</taxon>
        <taxon>Viridiplantae</taxon>
        <taxon>Streptophyta</taxon>
        <taxon>Embryophyta</taxon>
        <taxon>Tracheophyta</taxon>
        <taxon>Spermatophyta</taxon>
        <taxon>Magnoliopsida</taxon>
        <taxon>eudicotyledons</taxon>
        <taxon>Gunneridae</taxon>
        <taxon>Pentapetalae</taxon>
        <taxon>rosids</taxon>
        <taxon>fabids</taxon>
        <taxon>Fagales</taxon>
        <taxon>Myricaceae</taxon>
        <taxon>Morella</taxon>
    </lineage>
</organism>
<comment type="similarity">
    <text evidence="2">Belongs to the eukaryotic/archaeal RNase P protein component 1 family.</text>
</comment>
<dbReference type="Gene3D" id="2.30.30.210">
    <property type="entry name" value="Ribonuclease P/MRP, subunit p29"/>
    <property type="match status" value="1"/>
</dbReference>
<keyword evidence="4" id="KW-1185">Reference proteome</keyword>
<dbReference type="GO" id="GO:0030677">
    <property type="term" value="C:ribonuclease P complex"/>
    <property type="evidence" value="ECO:0007669"/>
    <property type="project" value="InterPro"/>
</dbReference>
<dbReference type="Proteomes" id="UP000516437">
    <property type="component" value="Chromosome 2"/>
</dbReference>
<comment type="caution">
    <text evidence="3">The sequence shown here is derived from an EMBL/GenBank/DDBJ whole genome shotgun (WGS) entry which is preliminary data.</text>
</comment>
<evidence type="ECO:0000256" key="1">
    <source>
        <dbReference type="ARBA" id="ARBA00004123"/>
    </source>
</evidence>
<dbReference type="GO" id="GO:0006364">
    <property type="term" value="P:rRNA processing"/>
    <property type="evidence" value="ECO:0007669"/>
    <property type="project" value="TreeGrafter"/>
</dbReference>